<reference evidence="1 2" key="1">
    <citation type="submission" date="2016-10" db="EMBL/GenBank/DDBJ databases">
        <authorList>
            <person name="de Groot N.N."/>
        </authorList>
    </citation>
    <scope>NUCLEOTIDE SEQUENCE [LARGE SCALE GENOMIC DNA]</scope>
    <source>
        <strain evidence="1 2">OK461</strain>
    </source>
</reference>
<name>A0A1I2F9W3_9ACTN</name>
<organism evidence="1 2">
    <name type="scientific">Streptomyces mirabilis</name>
    <dbReference type="NCBI Taxonomy" id="68239"/>
    <lineage>
        <taxon>Bacteria</taxon>
        <taxon>Bacillati</taxon>
        <taxon>Actinomycetota</taxon>
        <taxon>Actinomycetes</taxon>
        <taxon>Kitasatosporales</taxon>
        <taxon>Streptomycetaceae</taxon>
        <taxon>Streptomyces</taxon>
    </lineage>
</organism>
<protein>
    <submittedName>
        <fullName evidence="1">Uncharacterized protein</fullName>
    </submittedName>
</protein>
<dbReference type="EMBL" id="FONR01000003">
    <property type="protein sequence ID" value="SFF02244.1"/>
    <property type="molecule type" value="Genomic_DNA"/>
</dbReference>
<evidence type="ECO:0000313" key="2">
    <source>
        <dbReference type="Proteomes" id="UP000181942"/>
    </source>
</evidence>
<proteinExistence type="predicted"/>
<dbReference type="AlphaFoldDB" id="A0A1I2F9W3"/>
<accession>A0A1I2F9W3</accession>
<dbReference type="Proteomes" id="UP000181942">
    <property type="component" value="Unassembled WGS sequence"/>
</dbReference>
<gene>
    <name evidence="1" type="ORF">SAMN02787118_103363</name>
</gene>
<sequence length="152" mass="15950">MEWSCSDGTACAGITAYRVEHWNATVRTYEPVASVAADPNRLYHAYGPMKLGQTSYFRITGVLTDGTPAAVVHASAARGPTCEPRKPCRRLRDGGAGTNRGGSAGCLRRTLIAPGSARARSGDRDAEVDERLSTGNGLPVLSVRLCGDGAEG</sequence>
<evidence type="ECO:0000313" key="1">
    <source>
        <dbReference type="EMBL" id="SFF02244.1"/>
    </source>
</evidence>